<reference evidence="5 6" key="1">
    <citation type="submission" date="2011-08" db="EMBL/GenBank/DDBJ databases">
        <title>The Genome Sequence of Clostridium orbiscindens 1_3_50AFAA.</title>
        <authorList>
            <consortium name="The Broad Institute Genome Sequencing Platform"/>
            <person name="Earl A."/>
            <person name="Ward D."/>
            <person name="Feldgarden M."/>
            <person name="Gevers D."/>
            <person name="Daigneault M."/>
            <person name="Strauss J."/>
            <person name="Allen-Vercoe E."/>
            <person name="Young S.K."/>
            <person name="Zeng Q."/>
            <person name="Gargeya S."/>
            <person name="Fitzgerald M."/>
            <person name="Haas B."/>
            <person name="Abouelleil A."/>
            <person name="Alvarado L."/>
            <person name="Arachchi H.M."/>
            <person name="Berlin A."/>
            <person name="Brown A."/>
            <person name="Chapman S.B."/>
            <person name="Chen Z."/>
            <person name="Dunbar C."/>
            <person name="Freedman E."/>
            <person name="Gearin G."/>
            <person name="Gellesch M."/>
            <person name="Goldberg J."/>
            <person name="Griggs A."/>
            <person name="Gujja S."/>
            <person name="Heiman D."/>
            <person name="Howarth C."/>
            <person name="Larson L."/>
            <person name="Lui A."/>
            <person name="MacDonald P.J.P."/>
            <person name="Montmayeur A."/>
            <person name="Murphy C."/>
            <person name="Neiman D."/>
            <person name="Pearson M."/>
            <person name="Priest M."/>
            <person name="Roberts A."/>
            <person name="Saif S."/>
            <person name="Shea T."/>
            <person name="Shenoy N."/>
            <person name="Sisk P."/>
            <person name="Stolte C."/>
            <person name="Sykes S."/>
            <person name="Wortman J."/>
            <person name="Nusbaum C."/>
            <person name="Birren B."/>
        </authorList>
    </citation>
    <scope>NUCLEOTIDE SEQUENCE [LARGE SCALE GENOMIC DNA]</scope>
    <source>
        <strain evidence="5 6">1_3_50AFAA</strain>
    </source>
</reference>
<dbReference type="Pfam" id="PF24568">
    <property type="entry name" value="CC_PcsB"/>
    <property type="match status" value="1"/>
</dbReference>
<dbReference type="SUPFAM" id="SSF51261">
    <property type="entry name" value="Duplicated hybrid motif"/>
    <property type="match status" value="1"/>
</dbReference>
<dbReference type="GO" id="GO:0004222">
    <property type="term" value="F:metalloendopeptidase activity"/>
    <property type="evidence" value="ECO:0007669"/>
    <property type="project" value="TreeGrafter"/>
</dbReference>
<feature type="coiled-coil region" evidence="2">
    <location>
        <begin position="32"/>
        <end position="133"/>
    </location>
</feature>
<evidence type="ECO:0000313" key="6">
    <source>
        <dbReference type="Proteomes" id="UP000029585"/>
    </source>
</evidence>
<evidence type="ECO:0000259" key="4">
    <source>
        <dbReference type="Pfam" id="PF24568"/>
    </source>
</evidence>
<evidence type="ECO:0000259" key="3">
    <source>
        <dbReference type="Pfam" id="PF01551"/>
    </source>
</evidence>
<dbReference type="CDD" id="cd12797">
    <property type="entry name" value="M23_peptidase"/>
    <property type="match status" value="1"/>
</dbReference>
<sequence length="412" mass="45766">MAFDRSVRRAACALLTAALLVPAWGGLARQVRAASQSEIDALKAEQAESQARQEELKEQLAGVKEDQAAAQQKRQLLQQQLEAINAELDSIDAQISYYDGEIAQKEAERREAEAKEQAQYERFCERVRAMEEEGTVSYWSILFNAEDFSDLLDRLADVDAVMDYDNQVMEELTAARQELERLQAELESARAEEQAAREQQEAKRAEQQAKVAQAQKLLDQINADVAEVNRQLDAENAEWAAIGADIARKQKELEEQRKQNNVQLPPTGDGWLWPLPASNLKLTSAFGYRMHPVDHVPNSHTGIDVAASTGVPIYAARGGQVIMSEYGAGANWSYGNFVVIDHGDGTTTLYAHMSSRAVSEGELVSQGQTIGAVGDTGNTSGPHLHYEVRRNGQRTDPEAYYPNLPFIRAYNW</sequence>
<keyword evidence="6" id="KW-1185">Reference proteome</keyword>
<dbReference type="eggNOG" id="COG4942">
    <property type="taxonomic scope" value="Bacteria"/>
</dbReference>
<dbReference type="Gene3D" id="6.10.250.3150">
    <property type="match status" value="1"/>
</dbReference>
<evidence type="ECO:0000256" key="2">
    <source>
        <dbReference type="SAM" id="Coils"/>
    </source>
</evidence>
<name>A0A096B692_FLAPL</name>
<dbReference type="InterPro" id="IPR011055">
    <property type="entry name" value="Dup_hybrid_motif"/>
</dbReference>
<dbReference type="InterPro" id="IPR016047">
    <property type="entry name" value="M23ase_b-sheet_dom"/>
</dbReference>
<feature type="coiled-coil region" evidence="2">
    <location>
        <begin position="165"/>
        <end position="238"/>
    </location>
</feature>
<proteinExistence type="predicted"/>
<protein>
    <submittedName>
        <fullName evidence="5">Uncharacterized protein</fullName>
    </submittedName>
</protein>
<feature type="domain" description="M23ase beta-sheet core" evidence="3">
    <location>
        <begin position="299"/>
        <end position="397"/>
    </location>
</feature>
<feature type="domain" description="Peptidoglycan hydrolase PcsB coiled-coil" evidence="4">
    <location>
        <begin position="112"/>
        <end position="180"/>
    </location>
</feature>
<dbReference type="HOGENOM" id="CLU_029425_4_3_9"/>
<dbReference type="Gene3D" id="2.70.70.10">
    <property type="entry name" value="Glucose Permease (Domain IIA)"/>
    <property type="match status" value="1"/>
</dbReference>
<dbReference type="PATRIC" id="fig|742738.3.peg.2816"/>
<comment type="caution">
    <text evidence="5">The sequence shown here is derived from an EMBL/GenBank/DDBJ whole genome shotgun (WGS) entry which is preliminary data.</text>
</comment>
<dbReference type="PANTHER" id="PTHR21666:SF270">
    <property type="entry name" value="MUREIN HYDROLASE ACTIVATOR ENVC"/>
    <property type="match status" value="1"/>
</dbReference>
<dbReference type="Pfam" id="PF01551">
    <property type="entry name" value="Peptidase_M23"/>
    <property type="match status" value="1"/>
</dbReference>
<keyword evidence="2" id="KW-0175">Coiled coil</keyword>
<dbReference type="RefSeq" id="WP_044941918.1">
    <property type="nucleotide sequence ID" value="NZ_KN174164.1"/>
</dbReference>
<dbReference type="Proteomes" id="UP000029585">
    <property type="component" value="Unassembled WGS sequence"/>
</dbReference>
<keyword evidence="1" id="KW-0732">Signal</keyword>
<organism evidence="5 6">
    <name type="scientific">Flavonifractor plautii 1_3_50AFAA</name>
    <dbReference type="NCBI Taxonomy" id="742738"/>
    <lineage>
        <taxon>Bacteria</taxon>
        <taxon>Bacillati</taxon>
        <taxon>Bacillota</taxon>
        <taxon>Clostridia</taxon>
        <taxon>Eubacteriales</taxon>
        <taxon>Oscillospiraceae</taxon>
        <taxon>Flavonifractor</taxon>
    </lineage>
</organism>
<dbReference type="EMBL" id="ADLO01000084">
    <property type="protein sequence ID" value="KGF54580.1"/>
    <property type="molecule type" value="Genomic_DNA"/>
</dbReference>
<accession>A0A096B692</accession>
<gene>
    <name evidence="5" type="ORF">HMPREF9460_02739</name>
</gene>
<dbReference type="InterPro" id="IPR057309">
    <property type="entry name" value="PcsB_CC"/>
</dbReference>
<dbReference type="PANTHER" id="PTHR21666">
    <property type="entry name" value="PEPTIDASE-RELATED"/>
    <property type="match status" value="1"/>
</dbReference>
<dbReference type="AlphaFoldDB" id="A0A096B692"/>
<evidence type="ECO:0000256" key="1">
    <source>
        <dbReference type="ARBA" id="ARBA00022729"/>
    </source>
</evidence>
<evidence type="ECO:0000313" key="5">
    <source>
        <dbReference type="EMBL" id="KGF54580.1"/>
    </source>
</evidence>
<dbReference type="InterPro" id="IPR050570">
    <property type="entry name" value="Cell_wall_metabolism_enzyme"/>
</dbReference>